<accession>A0A160FT18</accession>
<dbReference type="OrthoDB" id="9814129at2"/>
<keyword evidence="1" id="KW-0802">TPR repeat</keyword>
<dbReference type="PANTHER" id="PTHR12558">
    <property type="entry name" value="CELL DIVISION CYCLE 16,23,27"/>
    <property type="match status" value="1"/>
</dbReference>
<evidence type="ECO:0000313" key="3">
    <source>
        <dbReference type="Proteomes" id="UP000076852"/>
    </source>
</evidence>
<feature type="repeat" description="TPR" evidence="1">
    <location>
        <begin position="14"/>
        <end position="47"/>
    </location>
</feature>
<dbReference type="STRING" id="1804984.AYM40_27960"/>
<dbReference type="SMART" id="SM00028">
    <property type="entry name" value="TPR"/>
    <property type="match status" value="7"/>
</dbReference>
<dbReference type="SUPFAM" id="SSF53756">
    <property type="entry name" value="UDP-Glycosyltransferase/glycogen phosphorylase"/>
    <property type="match status" value="1"/>
</dbReference>
<dbReference type="Pfam" id="PF13432">
    <property type="entry name" value="TPR_16"/>
    <property type="match status" value="2"/>
</dbReference>
<feature type="repeat" description="TPR" evidence="1">
    <location>
        <begin position="116"/>
        <end position="149"/>
    </location>
</feature>
<dbReference type="SUPFAM" id="SSF48452">
    <property type="entry name" value="TPR-like"/>
    <property type="match status" value="2"/>
</dbReference>
<dbReference type="Proteomes" id="UP000076852">
    <property type="component" value="Chromosome 2"/>
</dbReference>
<evidence type="ECO:0000313" key="2">
    <source>
        <dbReference type="EMBL" id="ANB76111.1"/>
    </source>
</evidence>
<dbReference type="PANTHER" id="PTHR12558:SF13">
    <property type="entry name" value="CELL DIVISION CYCLE PROTEIN 27 HOMOLOG"/>
    <property type="match status" value="1"/>
</dbReference>
<protein>
    <submittedName>
        <fullName evidence="2">Uncharacterized protein</fullName>
    </submittedName>
</protein>
<dbReference type="RefSeq" id="WP_063499361.1">
    <property type="nucleotide sequence ID" value="NZ_CP014579.1"/>
</dbReference>
<keyword evidence="3" id="KW-1185">Reference proteome</keyword>
<organism evidence="2 3">
    <name type="scientific">Paraburkholderia phytofirmans OLGA172</name>
    <dbReference type="NCBI Taxonomy" id="1417228"/>
    <lineage>
        <taxon>Bacteria</taxon>
        <taxon>Pseudomonadati</taxon>
        <taxon>Pseudomonadota</taxon>
        <taxon>Betaproteobacteria</taxon>
        <taxon>Burkholderiales</taxon>
        <taxon>Burkholderiaceae</taxon>
        <taxon>Paraburkholderia</taxon>
    </lineage>
</organism>
<evidence type="ECO:0000256" key="1">
    <source>
        <dbReference type="PROSITE-ProRule" id="PRU00339"/>
    </source>
</evidence>
<gene>
    <name evidence="2" type="ORF">AYM40_27960</name>
</gene>
<reference evidence="2 3" key="1">
    <citation type="journal article" date="2016" name="Gene">
        <title>PacBio SMRT assembly of a complex multi-replicon genome reveals chlorocatechol degradative operon in a region of genome plasticity.</title>
        <authorList>
            <person name="Ricker N."/>
            <person name="Shen S.Y."/>
            <person name="Goordial J."/>
            <person name="Jin S."/>
            <person name="Fulthorpe R.R."/>
        </authorList>
    </citation>
    <scope>NUCLEOTIDE SEQUENCE [LARGE SCALE GENOMIC DNA]</scope>
    <source>
        <strain evidence="2 3">OLGA172</strain>
    </source>
</reference>
<dbReference type="InterPro" id="IPR019734">
    <property type="entry name" value="TPR_rpt"/>
</dbReference>
<dbReference type="PROSITE" id="PS50005">
    <property type="entry name" value="TPR"/>
    <property type="match status" value="2"/>
</dbReference>
<dbReference type="Gene3D" id="3.40.50.2000">
    <property type="entry name" value="Glycogen Phosphorylase B"/>
    <property type="match status" value="1"/>
</dbReference>
<name>A0A160FT18_9BURK</name>
<dbReference type="AlphaFoldDB" id="A0A160FT18"/>
<dbReference type="KEGG" id="buz:AYM40_27960"/>
<dbReference type="Gene3D" id="1.25.40.10">
    <property type="entry name" value="Tetratricopeptide repeat domain"/>
    <property type="match status" value="2"/>
</dbReference>
<sequence length="611" mass="68729">MFRIPRFNNDDTDVDALVARADAFFSARRMTDAIVAYRQVLSVRPRDAHALHRMGLACVHTDDMERARGYMEQARQAAPDRPELWEHAGLLAALMGDHEPAEAFYRRAISLAGSTASLHRNLGDCLRQTGRLTEAMIHYETSIGIDPRLHHAIRALARIHAQLGQLDSAAHYWRSAWTLEPASLNDGLGLIAVLAKAGRTHQLGNTITQIRTRFAGDAAALKALAFVLNTNDRFNDALSVARQGLAIDPHHPLLHHNAARALSICGKIAESRPHSMEAAQLLPDNPHMQFHLASVLLGLGEFAEGWKRYKWFYDLPDRQKETVRPIFREWNGESVVGCRFLLVGEQGLGDEIQFIRFAEWLHRQEATVDVLVSKPIAELATSMTGVQTAFTTVPPGPYDYWCYMIRMPEHIKLDISMLPVAMPYLTATPDKSRQWRSRIEAISSGRRHANGKRVGIVWAGSPNHVLDRYRSIRLDALKPLFGLAGVTWYSVQKGNHERESESLAHEYDLHTLGPAVNDFTDTLAILQTLDLLITVDTSVAHLAGAAGLPVWVLVPAYSEWRWLTNRTDSPWYPSMRLFRQRELAEWDPVVKEVQAALQLWRDAPATRLCAH</sequence>
<dbReference type="InterPro" id="IPR011990">
    <property type="entry name" value="TPR-like_helical_dom_sf"/>
</dbReference>
<proteinExistence type="predicted"/>
<dbReference type="EMBL" id="CP014579">
    <property type="protein sequence ID" value="ANB76111.1"/>
    <property type="molecule type" value="Genomic_DNA"/>
</dbReference>